<evidence type="ECO:0000313" key="2">
    <source>
        <dbReference type="EMBL" id="MEE3928167.1"/>
    </source>
</evidence>
<feature type="domain" description="DUF2779" evidence="1">
    <location>
        <begin position="440"/>
        <end position="607"/>
    </location>
</feature>
<protein>
    <submittedName>
        <fullName evidence="2">DUF2779 domain-containing protein</fullName>
    </submittedName>
</protein>
<gene>
    <name evidence="2" type="ORF">V2E24_01065</name>
</gene>
<dbReference type="NCBIfam" id="NF045869">
    <property type="entry name" value="UU173_fam"/>
    <property type="match status" value="1"/>
</dbReference>
<dbReference type="Pfam" id="PF11074">
    <property type="entry name" value="DUF2779"/>
    <property type="match status" value="1"/>
</dbReference>
<keyword evidence="3" id="KW-1185">Reference proteome</keyword>
<name>A0ABU7MKW9_9BACT</name>
<comment type="caution">
    <text evidence="2">The sequence shown here is derived from an EMBL/GenBank/DDBJ whole genome shotgun (WGS) entry which is preliminary data.</text>
</comment>
<dbReference type="InterPro" id="IPR021301">
    <property type="entry name" value="DUF2779"/>
</dbReference>
<dbReference type="Proteomes" id="UP001344817">
    <property type="component" value="Unassembled WGS sequence"/>
</dbReference>
<dbReference type="RefSeq" id="WP_330500579.1">
    <property type="nucleotide sequence ID" value="NZ_JAZDWZ010000002.1"/>
</dbReference>
<evidence type="ECO:0000313" key="3">
    <source>
        <dbReference type="Proteomes" id="UP001344817"/>
    </source>
</evidence>
<proteinExistence type="predicted"/>
<reference evidence="2" key="1">
    <citation type="submission" date="2024-01" db="EMBL/GenBank/DDBJ databases">
        <title>Genome sequence of Mycoplasma ciconiae type strain DSM 25251.</title>
        <authorList>
            <person name="Spergser J."/>
        </authorList>
    </citation>
    <scope>NUCLEOTIDE SEQUENCE [LARGE SCALE GENOMIC DNA]</scope>
    <source>
        <strain evidence="2">DSM 25251</strain>
    </source>
</reference>
<evidence type="ECO:0000259" key="1">
    <source>
        <dbReference type="Pfam" id="PF11074"/>
    </source>
</evidence>
<accession>A0ABU7MKW9</accession>
<sequence>MKQQKNEITWSVFKRYINLGEFFTWNNPSEYLVQIYNQKHKTNLSYDNLKDKYIDSLEEDISDDELFGGILDIDSEENKQTQNNIESRIFQIYKQKAVDFYIQKYQINNTQVEYISPKTSSNIYTATQAKALLTKQALENPQIQLIVDPVFYYDLNDHFLVKTSFLIFDKTQNKIVNLKFSSGMQISEFHKSFFDYYTLRKTTNIPEIKSISYINIDPLKTANLDVSKQQIPFYESFSSVFSASKSDKTETEKKQEVFYAKDDFILKRTGDIFAKSLLFGAIVNYDFLYIVKNNLKNNSARLTKNKENNTFNYQNYFHNDKYETKPLLGTYSEVIAKIQESFIYKDYSVEKFENYINQIDFLSSKDNPFKKEIKILILVALFGDQAPLLSFGYKKTQKIEVPLDEYLKIYDDFSNKRNNYFRVSTLNVIKQLHQKDAKIVWYDYEGFSSVLPPLDYYPSHRQVLNQVSIVKTINGKEIDNHNYVYDTKKIKLQDLVEIIEHVYSDKSDYYVVFNRNYENSRNREISKVVEKSLKNAQRYLQDNNDANVILDNLENDLAFYKYFYNKYSDVYQFKNKVNHINDNTIDLADVFKSVPKNSIYLPENNGFKDLKYFLIKDADIVETQENEIDKSKYFLGEKYHIFFRELLSYYSIKKIEHLITDSNVSLPQKIKEYKKLRIQKGTMAMEEAIRRYENLTSDSQWEDISYYLAEYCENDVRAMIMVYDFIMFVAKKLFSNICDYEYKIEAEDINSKNYTYIDGLLKFQ</sequence>
<dbReference type="EMBL" id="JAZDWZ010000002">
    <property type="protein sequence ID" value="MEE3928167.1"/>
    <property type="molecule type" value="Genomic_DNA"/>
</dbReference>
<organism evidence="2 3">
    <name type="scientific">Mycoplasmopsis ciconiae</name>
    <dbReference type="NCBI Taxonomy" id="561067"/>
    <lineage>
        <taxon>Bacteria</taxon>
        <taxon>Bacillati</taxon>
        <taxon>Mycoplasmatota</taxon>
        <taxon>Mycoplasmoidales</taxon>
        <taxon>Metamycoplasmataceae</taxon>
        <taxon>Mycoplasmopsis</taxon>
    </lineage>
</organism>